<dbReference type="RefSeq" id="WP_346069930.1">
    <property type="nucleotide sequence ID" value="NZ_BAAANQ010000002.1"/>
</dbReference>
<evidence type="ECO:0000256" key="2">
    <source>
        <dbReference type="SAM" id="Phobius"/>
    </source>
</evidence>
<evidence type="ECO:0000256" key="1">
    <source>
        <dbReference type="SAM" id="MobiDB-lite"/>
    </source>
</evidence>
<accession>A0ABP5GKF9</accession>
<comment type="caution">
    <text evidence="3">The sequence shown here is derived from an EMBL/GenBank/DDBJ whole genome shotgun (WGS) entry which is preliminary data.</text>
</comment>
<reference evidence="4" key="1">
    <citation type="journal article" date="2019" name="Int. J. Syst. Evol. Microbiol.">
        <title>The Global Catalogue of Microorganisms (GCM) 10K type strain sequencing project: providing services to taxonomists for standard genome sequencing and annotation.</title>
        <authorList>
            <consortium name="The Broad Institute Genomics Platform"/>
            <consortium name="The Broad Institute Genome Sequencing Center for Infectious Disease"/>
            <person name="Wu L."/>
            <person name="Ma J."/>
        </authorList>
    </citation>
    <scope>NUCLEOTIDE SEQUENCE [LARGE SCALE GENOMIC DNA]</scope>
    <source>
        <strain evidence="4">JCM 14549</strain>
    </source>
</reference>
<dbReference type="Proteomes" id="UP001403094">
    <property type="component" value="Unassembled WGS sequence"/>
</dbReference>
<organism evidence="3 4">
    <name type="scientific">Streptomyces cheonanensis</name>
    <dbReference type="NCBI Taxonomy" id="312720"/>
    <lineage>
        <taxon>Bacteria</taxon>
        <taxon>Bacillati</taxon>
        <taxon>Actinomycetota</taxon>
        <taxon>Actinomycetes</taxon>
        <taxon>Kitasatosporales</taxon>
        <taxon>Streptomycetaceae</taxon>
        <taxon>Streptomyces</taxon>
    </lineage>
</organism>
<feature type="region of interest" description="Disordered" evidence="1">
    <location>
        <begin position="1"/>
        <end position="24"/>
    </location>
</feature>
<keyword evidence="2" id="KW-0812">Transmembrane</keyword>
<evidence type="ECO:0000313" key="3">
    <source>
        <dbReference type="EMBL" id="GAA2046203.1"/>
    </source>
</evidence>
<evidence type="ECO:0000313" key="4">
    <source>
        <dbReference type="Proteomes" id="UP001403094"/>
    </source>
</evidence>
<keyword evidence="2" id="KW-1133">Transmembrane helix</keyword>
<keyword evidence="4" id="KW-1185">Reference proteome</keyword>
<name>A0ABP5GKF9_9ACTN</name>
<gene>
    <name evidence="3" type="ORF">GCM10009757_13530</name>
</gene>
<proteinExistence type="predicted"/>
<dbReference type="EMBL" id="BAAANQ010000002">
    <property type="protein sequence ID" value="GAA2046203.1"/>
    <property type="molecule type" value="Genomic_DNA"/>
</dbReference>
<keyword evidence="2" id="KW-0472">Membrane</keyword>
<protein>
    <submittedName>
        <fullName evidence="3">Uncharacterized protein</fullName>
    </submittedName>
</protein>
<feature type="transmembrane region" description="Helical" evidence="2">
    <location>
        <begin position="32"/>
        <end position="54"/>
    </location>
</feature>
<sequence>MARSTTFAQRAVSGPLLEDSPGDIGTAASPVLATPAAAAAFAAGATIVVGAYVVGRMVGSETEPVIQ</sequence>